<name>A0A1W6D1B7_9RHOB</name>
<evidence type="ECO:0000256" key="1">
    <source>
        <dbReference type="ARBA" id="ARBA00022679"/>
    </source>
</evidence>
<proteinExistence type="predicted"/>
<evidence type="ECO:0000313" key="5">
    <source>
        <dbReference type="Proteomes" id="UP000193017"/>
    </source>
</evidence>
<dbReference type="Gene3D" id="3.40.630.30">
    <property type="match status" value="1"/>
</dbReference>
<reference evidence="4 5" key="1">
    <citation type="submission" date="2017-03" db="EMBL/GenBank/DDBJ databases">
        <title>Genome sequence of Paracoccus contaminans isolated from a water microcosm.</title>
        <authorList>
            <person name="Aurass P."/>
            <person name="Karste S."/>
            <person name="Trost E."/>
            <person name="Glaeser S.P."/>
            <person name="Kaempfer P."/>
            <person name="Flieger A."/>
        </authorList>
    </citation>
    <scope>NUCLEOTIDE SEQUENCE [LARGE SCALE GENOMIC DNA]</scope>
    <source>
        <strain evidence="5">RKI 16-01929T\LMG 29738T\CCM 8701T\CIP 111112T</strain>
    </source>
</reference>
<keyword evidence="2" id="KW-0012">Acyltransferase</keyword>
<dbReference type="OrthoDB" id="9803233at2"/>
<evidence type="ECO:0000259" key="3">
    <source>
        <dbReference type="PROSITE" id="PS51186"/>
    </source>
</evidence>
<dbReference type="SUPFAM" id="SSF55729">
    <property type="entry name" value="Acyl-CoA N-acyltransferases (Nat)"/>
    <property type="match status" value="1"/>
</dbReference>
<accession>A0A1W6D1B7</accession>
<keyword evidence="1 4" id="KW-0808">Transferase</keyword>
<dbReference type="GO" id="GO:0016747">
    <property type="term" value="F:acyltransferase activity, transferring groups other than amino-acyl groups"/>
    <property type="evidence" value="ECO:0007669"/>
    <property type="project" value="InterPro"/>
</dbReference>
<dbReference type="KEGG" id="pcon:B0A89_12085"/>
<dbReference type="STRING" id="1945662.B0A89_12085"/>
<dbReference type="InterPro" id="IPR016181">
    <property type="entry name" value="Acyl_CoA_acyltransferase"/>
</dbReference>
<dbReference type="PANTHER" id="PTHR43877">
    <property type="entry name" value="AMINOALKYLPHOSPHONATE N-ACETYLTRANSFERASE-RELATED-RELATED"/>
    <property type="match status" value="1"/>
</dbReference>
<dbReference type="InterPro" id="IPR000182">
    <property type="entry name" value="GNAT_dom"/>
</dbReference>
<sequence length="156" mass="17088">MAITIAPERPDQDDLDRLFDRHSAFCHADTPPESIHMMDRAALAAEGIEFHVMRQDGLAIGMGAIKRIGAHEGEIKSMHVLNDERGRGLGRRMVDHLIAAARAQGMTRLSLETGAQDSFAPARMLYAAAGFVPCEPFGDYRPDPMSVFMTLPLAQA</sequence>
<feature type="domain" description="N-acetyltransferase" evidence="3">
    <location>
        <begin position="3"/>
        <end position="154"/>
    </location>
</feature>
<dbReference type="PROSITE" id="PS51186">
    <property type="entry name" value="GNAT"/>
    <property type="match status" value="1"/>
</dbReference>
<organism evidence="4 5">
    <name type="scientific">Paracoccus contaminans</name>
    <dbReference type="NCBI Taxonomy" id="1945662"/>
    <lineage>
        <taxon>Bacteria</taxon>
        <taxon>Pseudomonadati</taxon>
        <taxon>Pseudomonadota</taxon>
        <taxon>Alphaproteobacteria</taxon>
        <taxon>Rhodobacterales</taxon>
        <taxon>Paracoccaceae</taxon>
        <taxon>Paracoccus</taxon>
    </lineage>
</organism>
<gene>
    <name evidence="4" type="ORF">B0A89_12085</name>
</gene>
<dbReference type="Proteomes" id="UP000193017">
    <property type="component" value="Chromosome"/>
</dbReference>
<dbReference type="AlphaFoldDB" id="A0A1W6D1B7"/>
<evidence type="ECO:0000256" key="2">
    <source>
        <dbReference type="ARBA" id="ARBA00023315"/>
    </source>
</evidence>
<dbReference type="InterPro" id="IPR050832">
    <property type="entry name" value="Bact_Acetyltransf"/>
</dbReference>
<dbReference type="EMBL" id="CP020612">
    <property type="protein sequence ID" value="ARJ70903.1"/>
    <property type="molecule type" value="Genomic_DNA"/>
</dbReference>
<dbReference type="Pfam" id="PF00583">
    <property type="entry name" value="Acetyltransf_1"/>
    <property type="match status" value="1"/>
</dbReference>
<keyword evidence="5" id="KW-1185">Reference proteome</keyword>
<protein>
    <submittedName>
        <fullName evidence="4">GNAT family N-acetyltransferase</fullName>
    </submittedName>
</protein>
<evidence type="ECO:0000313" key="4">
    <source>
        <dbReference type="EMBL" id="ARJ70903.1"/>
    </source>
</evidence>
<dbReference type="CDD" id="cd04301">
    <property type="entry name" value="NAT_SF"/>
    <property type="match status" value="1"/>
</dbReference>
<dbReference type="PANTHER" id="PTHR43877:SF5">
    <property type="entry name" value="BLL8307 PROTEIN"/>
    <property type="match status" value="1"/>
</dbReference>